<protein>
    <submittedName>
        <fullName evidence="6">Serine/threonine-protein kinase HipA</fullName>
        <ecNumber evidence="6">2.7.11.1</ecNumber>
    </submittedName>
</protein>
<dbReference type="Proteomes" id="UP000328092">
    <property type="component" value="Unassembled WGS sequence"/>
</dbReference>
<keyword evidence="2 6" id="KW-0808">Transferase</keyword>
<dbReference type="Pfam" id="PF07804">
    <property type="entry name" value="HipA_C"/>
    <property type="match status" value="1"/>
</dbReference>
<reference evidence="6" key="1">
    <citation type="submission" date="2019-02" db="EMBL/GenBank/DDBJ databases">
        <authorList>
            <person name="Pothier F.J."/>
        </authorList>
    </citation>
    <scope>NUCLEOTIDE SEQUENCE</scope>
    <source>
        <strain evidence="6">CI-1B</strain>
    </source>
</reference>
<dbReference type="Gene3D" id="1.10.1070.20">
    <property type="match status" value="1"/>
</dbReference>
<name>A0A508T587_9BRAD</name>
<accession>A0A508T587</accession>
<feature type="domain" description="HipA N-terminal subdomain 1" evidence="5">
    <location>
        <begin position="15"/>
        <end position="121"/>
    </location>
</feature>
<dbReference type="PANTHER" id="PTHR37419:SF1">
    <property type="entry name" value="SERINE_THREONINE-PROTEIN KINASE TOXIN HIPA"/>
    <property type="match status" value="1"/>
</dbReference>
<proteinExistence type="inferred from homology"/>
<evidence type="ECO:0000256" key="3">
    <source>
        <dbReference type="ARBA" id="ARBA00022777"/>
    </source>
</evidence>
<dbReference type="InterPro" id="IPR052028">
    <property type="entry name" value="HipA_Ser/Thr_kinase"/>
</dbReference>
<organism evidence="6 7">
    <name type="scientific">Bradyrhizobium ivorense</name>
    <dbReference type="NCBI Taxonomy" id="2511166"/>
    <lineage>
        <taxon>Bacteria</taxon>
        <taxon>Pseudomonadati</taxon>
        <taxon>Pseudomonadota</taxon>
        <taxon>Alphaproteobacteria</taxon>
        <taxon>Hyphomicrobiales</taxon>
        <taxon>Nitrobacteraceae</taxon>
        <taxon>Bradyrhizobium</taxon>
    </lineage>
</organism>
<evidence type="ECO:0000259" key="4">
    <source>
        <dbReference type="Pfam" id="PF07804"/>
    </source>
</evidence>
<dbReference type="InterPro" id="IPR012893">
    <property type="entry name" value="HipA-like_C"/>
</dbReference>
<keyword evidence="3 6" id="KW-0418">Kinase</keyword>
<comment type="similarity">
    <text evidence="1">Belongs to the HipA Ser/Thr kinase family.</text>
</comment>
<evidence type="ECO:0000259" key="5">
    <source>
        <dbReference type="Pfam" id="PF13657"/>
    </source>
</evidence>
<keyword evidence="7" id="KW-1185">Reference proteome</keyword>
<sequence length="426" mass="46336">MMSTRVRAPNAVQSLDVFLQDLKVGTLVRTPGDFNAFSLDPAYRAIARPPTLSLSFRSADGGLRKDPKPAAHVLPAFFANLLPEDKLREAMEKHHAGAVRQGNDFDLLAALGEDLPGAVRVVPSDGSTTIAVQDNPREIKARFSLAGVQMKLSVMKNTGKSGGLSLPIGDEQGQYIAKFPSTNLVGLSENEFAVLALSEILGMDVPERELVEKSDFEGIPEEFNTLSTGKVLLVKRFDRGPKGTRIHIEDFAQIFGRQPSKKYDDASYHDIASALNVAISTDAALEFVRRLALAALVGNGDMHLKNWSTIYPGDGCAPAIAPVYDVLSTTAYFPKDDMAFSLGGEKSFKALTLDRWRKFANRARLPEPAVISAVEEVVSLVNDHWRQLPERDVVPAAVLSKIDAKIEEMSPVLDPSHVPKPSLANP</sequence>
<dbReference type="InterPro" id="IPR017508">
    <property type="entry name" value="HipA_N1"/>
</dbReference>
<dbReference type="GO" id="GO:0004674">
    <property type="term" value="F:protein serine/threonine kinase activity"/>
    <property type="evidence" value="ECO:0007669"/>
    <property type="project" value="UniProtKB-EC"/>
</dbReference>
<dbReference type="EC" id="2.7.11.1" evidence="6"/>
<gene>
    <name evidence="6" type="primary">hipA_1</name>
    <name evidence="6" type="ORF">CI1B_26030</name>
</gene>
<dbReference type="EMBL" id="CAADFC020000009">
    <property type="protein sequence ID" value="VIO69291.1"/>
    <property type="molecule type" value="Genomic_DNA"/>
</dbReference>
<feature type="domain" description="HipA-like C-terminal" evidence="4">
    <location>
        <begin position="143"/>
        <end position="385"/>
    </location>
</feature>
<evidence type="ECO:0000256" key="2">
    <source>
        <dbReference type="ARBA" id="ARBA00022679"/>
    </source>
</evidence>
<evidence type="ECO:0000313" key="6">
    <source>
        <dbReference type="EMBL" id="VIO69291.1"/>
    </source>
</evidence>
<dbReference type="PANTHER" id="PTHR37419">
    <property type="entry name" value="SERINE/THREONINE-PROTEIN KINASE TOXIN HIPA"/>
    <property type="match status" value="1"/>
</dbReference>
<evidence type="ECO:0000256" key="1">
    <source>
        <dbReference type="ARBA" id="ARBA00010164"/>
    </source>
</evidence>
<evidence type="ECO:0000313" key="7">
    <source>
        <dbReference type="Proteomes" id="UP000328092"/>
    </source>
</evidence>
<dbReference type="AlphaFoldDB" id="A0A508T587"/>
<dbReference type="Pfam" id="PF13657">
    <property type="entry name" value="Couple_hipA"/>
    <property type="match status" value="1"/>
</dbReference>
<dbReference type="NCBIfam" id="TIGR03071">
    <property type="entry name" value="couple_hipA"/>
    <property type="match status" value="1"/>
</dbReference>
<dbReference type="GO" id="GO:0005829">
    <property type="term" value="C:cytosol"/>
    <property type="evidence" value="ECO:0007669"/>
    <property type="project" value="TreeGrafter"/>
</dbReference>
<comment type="caution">
    <text evidence="6">The sequence shown here is derived from an EMBL/GenBank/DDBJ whole genome shotgun (WGS) entry which is preliminary data.</text>
</comment>